<accession>A0A840F7P4</accession>
<feature type="compositionally biased region" description="Polar residues" evidence="1">
    <location>
        <begin position="130"/>
        <end position="143"/>
    </location>
</feature>
<evidence type="ECO:0008006" key="4">
    <source>
        <dbReference type="Google" id="ProtNLM"/>
    </source>
</evidence>
<dbReference type="Proteomes" id="UP000551501">
    <property type="component" value="Unassembled WGS sequence"/>
</dbReference>
<protein>
    <recommendedName>
        <fullName evidence="4">Lipid droplet-associated protein</fullName>
    </recommendedName>
</protein>
<sequence length="208" mass="22007">MNRPPYAARVVAGLLVTTVEETRKLPTRVITMPMSAVSSAVQAGMRLQQNVAELAIKGDEILAPIFDKTEEQPAWATFDEDEIDPPAPAPAPKAPAQPASAVETPDDAAEPEPAAGRFALYSSPPADVTAGTTATAPVEPSGSSPAIVTEIGYDSLTLAQLRAKVRTLGLADLQTLAEYERANRNRSPFVTMIDNRVTGEQKKADAAQ</sequence>
<name>A0A840F7P4_9ACTN</name>
<reference evidence="2 3" key="1">
    <citation type="submission" date="2020-08" db="EMBL/GenBank/DDBJ databases">
        <title>Sequencing the genomes of 1000 actinobacteria strains.</title>
        <authorList>
            <person name="Klenk H.-P."/>
        </authorList>
    </citation>
    <scope>NUCLEOTIDE SEQUENCE [LARGE SCALE GENOMIC DNA]</scope>
    <source>
        <strain evidence="2 3">DSM 45298</strain>
    </source>
</reference>
<dbReference type="AlphaFoldDB" id="A0A840F7P4"/>
<keyword evidence="3" id="KW-1185">Reference proteome</keyword>
<dbReference type="InterPro" id="IPR047728">
    <property type="entry name" value="LipDrop-assoc"/>
</dbReference>
<proteinExistence type="predicted"/>
<comment type="caution">
    <text evidence="2">The sequence shown here is derived from an EMBL/GenBank/DDBJ whole genome shotgun (WGS) entry which is preliminary data.</text>
</comment>
<dbReference type="NCBIfam" id="NF033649">
    <property type="entry name" value="LipDrop_Rv1109c"/>
    <property type="match status" value="1"/>
</dbReference>
<feature type="compositionally biased region" description="Pro residues" evidence="1">
    <location>
        <begin position="85"/>
        <end position="95"/>
    </location>
</feature>
<evidence type="ECO:0000313" key="3">
    <source>
        <dbReference type="Proteomes" id="UP000551501"/>
    </source>
</evidence>
<gene>
    <name evidence="2" type="ORF">BKA16_002099</name>
</gene>
<dbReference type="RefSeq" id="WP_183370579.1">
    <property type="nucleotide sequence ID" value="NZ_BAABHL010000065.1"/>
</dbReference>
<dbReference type="EMBL" id="JACIFP010000001">
    <property type="protein sequence ID" value="MBB4135547.1"/>
    <property type="molecule type" value="Genomic_DNA"/>
</dbReference>
<organism evidence="2 3">
    <name type="scientific">Gordonia humi</name>
    <dbReference type="NCBI Taxonomy" id="686429"/>
    <lineage>
        <taxon>Bacteria</taxon>
        <taxon>Bacillati</taxon>
        <taxon>Actinomycetota</taxon>
        <taxon>Actinomycetes</taxon>
        <taxon>Mycobacteriales</taxon>
        <taxon>Gordoniaceae</taxon>
        <taxon>Gordonia</taxon>
    </lineage>
</organism>
<evidence type="ECO:0000313" key="2">
    <source>
        <dbReference type="EMBL" id="MBB4135547.1"/>
    </source>
</evidence>
<feature type="region of interest" description="Disordered" evidence="1">
    <location>
        <begin position="80"/>
        <end position="143"/>
    </location>
</feature>
<evidence type="ECO:0000256" key="1">
    <source>
        <dbReference type="SAM" id="MobiDB-lite"/>
    </source>
</evidence>